<dbReference type="CDD" id="cd00761">
    <property type="entry name" value="Glyco_tranf_GTA_type"/>
    <property type="match status" value="1"/>
</dbReference>
<name>A0A7M4DMR1_9MICO</name>
<dbReference type="PANTHER" id="PTHR43646">
    <property type="entry name" value="GLYCOSYLTRANSFERASE"/>
    <property type="match status" value="1"/>
</dbReference>
<dbReference type="InterPro" id="IPR029044">
    <property type="entry name" value="Nucleotide-diphossugar_trans"/>
</dbReference>
<comment type="function">
    <text evidence="6">Catalyzes the glycosylation of 4,4'-diaponeurosporenoate, i.e. the esterification of glucose at the C1'' position with the carboxyl group of 4,4'-diaponeurosporenic acid, to form glycosyl-4,4'-diaponeurosporenoate. This is a step in the biosynthesis of staphyloxanthin, an orange pigment present in most staphylococci strains.</text>
</comment>
<dbReference type="SUPFAM" id="SSF53448">
    <property type="entry name" value="Nucleotide-diphospho-sugar transferases"/>
    <property type="match status" value="1"/>
</dbReference>
<dbReference type="EMBL" id="CACRYJ010000050">
    <property type="protein sequence ID" value="VZO38706.1"/>
    <property type="molecule type" value="Genomic_DNA"/>
</dbReference>
<accession>A0A7M4DMR1</accession>
<dbReference type="Proteomes" id="UP000419743">
    <property type="component" value="Unassembled WGS sequence"/>
</dbReference>
<evidence type="ECO:0000256" key="8">
    <source>
        <dbReference type="ARBA" id="ARBA00038120"/>
    </source>
</evidence>
<evidence type="ECO:0000256" key="9">
    <source>
        <dbReference type="ARBA" id="ARBA00040345"/>
    </source>
</evidence>
<comment type="similarity">
    <text evidence="8">Belongs to the glycosyltransferase 2 family. CrtQ subfamily.</text>
</comment>
<feature type="domain" description="Glycosyltransferase 2-like" evidence="10">
    <location>
        <begin position="17"/>
        <end position="169"/>
    </location>
</feature>
<keyword evidence="3 11" id="KW-0328">Glycosyltransferase</keyword>
<dbReference type="AlphaFoldDB" id="A0A7M4DMR1"/>
<sequence>MTGPEVPGSCPPVPGLSVVIPARNDAPALERCLAALGRQTCPPLEVIVVDNGSVDATAAVAQRHGTLLLTEPRPGIAPAATRGYDAARGHLIGRLDADSVPPPDWVHRMVAAIEAAGADAVTGTGRFYDGGPLARPVARLYLGSYYLLCAAALGHPPLWGSNMVLRRSAWESARGRVHADDPDVHDDLDLAFALGPHARIVVDRGPGVGVSARSVRGAAQWRRRIGRARHTLSVNWRVQRPWERWQVRLAR</sequence>
<dbReference type="Pfam" id="PF00535">
    <property type="entry name" value="Glycos_transf_2"/>
    <property type="match status" value="1"/>
</dbReference>
<protein>
    <recommendedName>
        <fullName evidence="9">4,4'-diaponeurosporenoate glycosyltransferase</fullName>
    </recommendedName>
</protein>
<evidence type="ECO:0000256" key="3">
    <source>
        <dbReference type="ARBA" id="ARBA00022676"/>
    </source>
</evidence>
<evidence type="ECO:0000256" key="2">
    <source>
        <dbReference type="ARBA" id="ARBA00022475"/>
    </source>
</evidence>
<comment type="pathway">
    <text evidence="7">Carotenoid biosynthesis; staphyloxanthin biosynthesis; staphyloxanthin from farnesyl diphosphate: step 4/5.</text>
</comment>
<reference evidence="11 12" key="1">
    <citation type="submission" date="2019-11" db="EMBL/GenBank/DDBJ databases">
        <authorList>
            <person name="Criscuolo A."/>
        </authorList>
    </citation>
    <scope>NUCLEOTIDE SEQUENCE [LARGE SCALE GENOMIC DNA]</scope>
    <source>
        <strain evidence="11">CIP111667</strain>
    </source>
</reference>
<evidence type="ECO:0000313" key="11">
    <source>
        <dbReference type="EMBL" id="VZO38706.1"/>
    </source>
</evidence>
<keyword evidence="4 11" id="KW-0808">Transferase</keyword>
<keyword evidence="12" id="KW-1185">Reference proteome</keyword>
<keyword evidence="2" id="KW-1003">Cell membrane</keyword>
<evidence type="ECO:0000259" key="10">
    <source>
        <dbReference type="Pfam" id="PF00535"/>
    </source>
</evidence>
<evidence type="ECO:0000256" key="5">
    <source>
        <dbReference type="ARBA" id="ARBA00023136"/>
    </source>
</evidence>
<proteinExistence type="inferred from homology"/>
<evidence type="ECO:0000256" key="6">
    <source>
        <dbReference type="ARBA" id="ARBA00037281"/>
    </source>
</evidence>
<evidence type="ECO:0000256" key="4">
    <source>
        <dbReference type="ARBA" id="ARBA00022679"/>
    </source>
</evidence>
<evidence type="ECO:0000313" key="12">
    <source>
        <dbReference type="Proteomes" id="UP000419743"/>
    </source>
</evidence>
<comment type="caution">
    <text evidence="11">The sequence shown here is derived from an EMBL/GenBank/DDBJ whole genome shotgun (WGS) entry which is preliminary data.</text>
</comment>
<dbReference type="GO" id="GO:0005886">
    <property type="term" value="C:plasma membrane"/>
    <property type="evidence" value="ECO:0007669"/>
    <property type="project" value="UniProtKB-SubCell"/>
</dbReference>
<dbReference type="Gene3D" id="3.90.550.10">
    <property type="entry name" value="Spore Coat Polysaccharide Biosynthesis Protein SpsA, Chain A"/>
    <property type="match status" value="1"/>
</dbReference>
<comment type="subcellular location">
    <subcellularLocation>
        <location evidence="1">Cell membrane</location>
    </subcellularLocation>
</comment>
<evidence type="ECO:0000256" key="1">
    <source>
        <dbReference type="ARBA" id="ARBA00004236"/>
    </source>
</evidence>
<dbReference type="InterPro" id="IPR001173">
    <property type="entry name" value="Glyco_trans_2-like"/>
</dbReference>
<dbReference type="PANTHER" id="PTHR43646:SF2">
    <property type="entry name" value="GLYCOSYLTRANSFERASE 2-LIKE DOMAIN-CONTAINING PROTEIN"/>
    <property type="match status" value="1"/>
</dbReference>
<gene>
    <name evidence="11" type="primary">epsH</name>
    <name evidence="11" type="ORF">HALOF300_03438</name>
</gene>
<keyword evidence="5" id="KW-0472">Membrane</keyword>
<organism evidence="11 12">
    <name type="scientific">Occultella aeris</name>
    <dbReference type="NCBI Taxonomy" id="2761496"/>
    <lineage>
        <taxon>Bacteria</taxon>
        <taxon>Bacillati</taxon>
        <taxon>Actinomycetota</taxon>
        <taxon>Actinomycetes</taxon>
        <taxon>Micrococcales</taxon>
        <taxon>Ruaniaceae</taxon>
        <taxon>Occultella</taxon>
    </lineage>
</organism>
<dbReference type="GO" id="GO:0016757">
    <property type="term" value="F:glycosyltransferase activity"/>
    <property type="evidence" value="ECO:0007669"/>
    <property type="project" value="UniProtKB-KW"/>
</dbReference>
<evidence type="ECO:0000256" key="7">
    <source>
        <dbReference type="ARBA" id="ARBA00037904"/>
    </source>
</evidence>